<dbReference type="InterPro" id="IPR001647">
    <property type="entry name" value="HTH_TetR"/>
</dbReference>
<protein>
    <recommendedName>
        <fullName evidence="5">HTH tetR-type domain-containing protein</fullName>
    </recommendedName>
</protein>
<evidence type="ECO:0000313" key="7">
    <source>
        <dbReference type="Proteomes" id="UP000066480"/>
    </source>
</evidence>
<evidence type="ECO:0000256" key="3">
    <source>
        <dbReference type="ARBA" id="ARBA00023163"/>
    </source>
</evidence>
<dbReference type="Pfam" id="PF00440">
    <property type="entry name" value="TetR_N"/>
    <property type="match status" value="1"/>
</dbReference>
<feature type="domain" description="HTH tetR-type" evidence="5">
    <location>
        <begin position="5"/>
        <end position="65"/>
    </location>
</feature>
<dbReference type="SUPFAM" id="SSF48498">
    <property type="entry name" value="Tetracyclin repressor-like, C-terminal domain"/>
    <property type="match status" value="1"/>
</dbReference>
<proteinExistence type="predicted"/>
<dbReference type="KEGG" id="lmoi:VV02_22055"/>
<sequence>MARPGLTARRIVDTARTVADEDGLEAVTLRRLADELGTGAASLYRHIDNRADLLTLLAADFIEGYPLVPAGRRSPQEAAVRQWVAMRRYVAEHPWSATLIASGGFHLEDARAVADHCVELLEATGLSRTRALRCYRSLWHLLLGEALNAHAVGHLHDAPPEGGDFAWAARALIAGAASVR</sequence>
<dbReference type="GO" id="GO:0000976">
    <property type="term" value="F:transcription cis-regulatory region binding"/>
    <property type="evidence" value="ECO:0007669"/>
    <property type="project" value="TreeGrafter"/>
</dbReference>
<evidence type="ECO:0000256" key="1">
    <source>
        <dbReference type="ARBA" id="ARBA00023015"/>
    </source>
</evidence>
<dbReference type="EMBL" id="CP011112">
    <property type="protein sequence ID" value="AKU17918.1"/>
    <property type="molecule type" value="Genomic_DNA"/>
</dbReference>
<name>A0A0K1JMV8_9MICO</name>
<gene>
    <name evidence="6" type="ORF">VV02_22055</name>
</gene>
<dbReference type="InterPro" id="IPR036271">
    <property type="entry name" value="Tet_transcr_reg_TetR-rel_C_sf"/>
</dbReference>
<accession>A0A0K1JMV8</accession>
<keyword evidence="3" id="KW-0804">Transcription</keyword>
<dbReference type="Proteomes" id="UP000066480">
    <property type="component" value="Chromosome"/>
</dbReference>
<dbReference type="PANTHER" id="PTHR30055">
    <property type="entry name" value="HTH-TYPE TRANSCRIPTIONAL REGULATOR RUTR"/>
    <property type="match status" value="1"/>
</dbReference>
<keyword evidence="1" id="KW-0805">Transcription regulation</keyword>
<feature type="DNA-binding region" description="H-T-H motif" evidence="4">
    <location>
        <begin position="28"/>
        <end position="47"/>
    </location>
</feature>
<dbReference type="PANTHER" id="PTHR30055:SF151">
    <property type="entry name" value="TRANSCRIPTIONAL REGULATORY PROTEIN"/>
    <property type="match status" value="1"/>
</dbReference>
<dbReference type="PATRIC" id="fig|571913.6.peg.4466"/>
<dbReference type="AlphaFoldDB" id="A0A0K1JMV8"/>
<dbReference type="STRING" id="571913.VV02_22055"/>
<dbReference type="PROSITE" id="PS50977">
    <property type="entry name" value="HTH_TETR_2"/>
    <property type="match status" value="1"/>
</dbReference>
<dbReference type="SUPFAM" id="SSF46689">
    <property type="entry name" value="Homeodomain-like"/>
    <property type="match status" value="1"/>
</dbReference>
<dbReference type="Gene3D" id="1.10.357.10">
    <property type="entry name" value="Tetracycline Repressor, domain 2"/>
    <property type="match status" value="1"/>
</dbReference>
<dbReference type="OrthoDB" id="71867at2"/>
<evidence type="ECO:0000256" key="4">
    <source>
        <dbReference type="PROSITE-ProRule" id="PRU00335"/>
    </source>
</evidence>
<evidence type="ECO:0000256" key="2">
    <source>
        <dbReference type="ARBA" id="ARBA00023125"/>
    </source>
</evidence>
<organism evidence="6 7">
    <name type="scientific">Luteipulveratus mongoliensis</name>
    <dbReference type="NCBI Taxonomy" id="571913"/>
    <lineage>
        <taxon>Bacteria</taxon>
        <taxon>Bacillati</taxon>
        <taxon>Actinomycetota</taxon>
        <taxon>Actinomycetes</taxon>
        <taxon>Micrococcales</taxon>
        <taxon>Dermacoccaceae</taxon>
        <taxon>Luteipulveratus</taxon>
    </lineage>
</organism>
<dbReference type="RefSeq" id="WP_052595094.1">
    <property type="nucleotide sequence ID" value="NZ_CP011112.1"/>
</dbReference>
<keyword evidence="7" id="KW-1185">Reference proteome</keyword>
<dbReference type="GO" id="GO:0003700">
    <property type="term" value="F:DNA-binding transcription factor activity"/>
    <property type="evidence" value="ECO:0007669"/>
    <property type="project" value="TreeGrafter"/>
</dbReference>
<reference evidence="6 7" key="1">
    <citation type="submission" date="2015-03" db="EMBL/GenBank/DDBJ databases">
        <title>Luteipulveratus halotolerans sp. nov., a novel actinobacterium (Dermacoccaceae) from Sarawak, Malaysia.</title>
        <authorList>
            <person name="Juboi H."/>
            <person name="Basik A."/>
            <person name="Shamsul S.S."/>
            <person name="Arnold P."/>
            <person name="Schmitt E.K."/>
            <person name="Sanglier J.-J."/>
            <person name="Yeo T."/>
        </authorList>
    </citation>
    <scope>NUCLEOTIDE SEQUENCE [LARGE SCALE GENOMIC DNA]</scope>
    <source>
        <strain evidence="6 7">MN07-A0370</strain>
    </source>
</reference>
<dbReference type="InterPro" id="IPR009057">
    <property type="entry name" value="Homeodomain-like_sf"/>
</dbReference>
<evidence type="ECO:0000313" key="6">
    <source>
        <dbReference type="EMBL" id="AKU17918.1"/>
    </source>
</evidence>
<keyword evidence="2 4" id="KW-0238">DNA-binding</keyword>
<evidence type="ECO:0000259" key="5">
    <source>
        <dbReference type="PROSITE" id="PS50977"/>
    </source>
</evidence>
<dbReference type="InterPro" id="IPR050109">
    <property type="entry name" value="HTH-type_TetR-like_transc_reg"/>
</dbReference>